<comment type="subcellular location">
    <subcellularLocation>
        <location evidence="2">Cytoplasm</location>
    </subcellularLocation>
</comment>
<evidence type="ECO:0000256" key="6">
    <source>
        <dbReference type="ARBA" id="ARBA00022490"/>
    </source>
</evidence>
<dbReference type="EC" id="2.4.1.25" evidence="4"/>
<dbReference type="SUPFAM" id="SSF51445">
    <property type="entry name" value="(Trans)glycosidases"/>
    <property type="match status" value="1"/>
</dbReference>
<evidence type="ECO:0000256" key="10">
    <source>
        <dbReference type="ARBA" id="ARBA00031423"/>
    </source>
</evidence>
<comment type="caution">
    <text evidence="12">The sequence shown here is derived from an EMBL/GenBank/DDBJ whole genome shotgun (WGS) entry which is preliminary data.</text>
</comment>
<evidence type="ECO:0000256" key="7">
    <source>
        <dbReference type="ARBA" id="ARBA00022676"/>
    </source>
</evidence>
<evidence type="ECO:0000313" key="12">
    <source>
        <dbReference type="EMBL" id="MET3633581.1"/>
    </source>
</evidence>
<organism evidence="12 13">
    <name type="scientific">Streptococcus porcorum</name>
    <dbReference type="NCBI Taxonomy" id="701526"/>
    <lineage>
        <taxon>Bacteria</taxon>
        <taxon>Bacillati</taxon>
        <taxon>Bacillota</taxon>
        <taxon>Bacilli</taxon>
        <taxon>Lactobacillales</taxon>
        <taxon>Streptococcaceae</taxon>
        <taxon>Streptococcus</taxon>
    </lineage>
</organism>
<keyword evidence="6" id="KW-0963">Cytoplasm</keyword>
<proteinExistence type="inferred from homology"/>
<evidence type="ECO:0000256" key="4">
    <source>
        <dbReference type="ARBA" id="ARBA00012560"/>
    </source>
</evidence>
<name>A0ABV2JFQ2_9STRE</name>
<reference evidence="12 13" key="1">
    <citation type="submission" date="2024-06" db="EMBL/GenBank/DDBJ databases">
        <title>Genomic Encyclopedia of Type Strains, Phase IV (KMG-IV): sequencing the most valuable type-strain genomes for metagenomic binning, comparative biology and taxonomic classification.</title>
        <authorList>
            <person name="Goeker M."/>
        </authorList>
    </citation>
    <scope>NUCLEOTIDE SEQUENCE [LARGE SCALE GENOMIC DNA]</scope>
    <source>
        <strain evidence="12 13">DSM 28302</strain>
    </source>
</reference>
<dbReference type="GO" id="GO:0004134">
    <property type="term" value="F:4-alpha-glucanotransferase activity"/>
    <property type="evidence" value="ECO:0007669"/>
    <property type="project" value="UniProtKB-EC"/>
</dbReference>
<evidence type="ECO:0000256" key="5">
    <source>
        <dbReference type="ARBA" id="ARBA00020295"/>
    </source>
</evidence>
<dbReference type="RefSeq" id="WP_354367256.1">
    <property type="nucleotide sequence ID" value="NZ_JBEPLN010000002.1"/>
</dbReference>
<evidence type="ECO:0000313" key="13">
    <source>
        <dbReference type="Proteomes" id="UP001549037"/>
    </source>
</evidence>
<evidence type="ECO:0000256" key="11">
    <source>
        <dbReference type="ARBA" id="ARBA00031501"/>
    </source>
</evidence>
<keyword evidence="13" id="KW-1185">Reference proteome</keyword>
<dbReference type="EMBL" id="JBEPLN010000002">
    <property type="protein sequence ID" value="MET3633581.1"/>
    <property type="molecule type" value="Genomic_DNA"/>
</dbReference>
<evidence type="ECO:0000256" key="3">
    <source>
        <dbReference type="ARBA" id="ARBA00005684"/>
    </source>
</evidence>
<comment type="catalytic activity">
    <reaction evidence="1">
        <text>Transfers a segment of a (1-&gt;4)-alpha-D-glucan to a new position in an acceptor, which may be glucose or a (1-&gt;4)-alpha-D-glucan.</text>
        <dbReference type="EC" id="2.4.1.25"/>
    </reaction>
</comment>
<evidence type="ECO:0000256" key="8">
    <source>
        <dbReference type="ARBA" id="ARBA00022679"/>
    </source>
</evidence>
<evidence type="ECO:0000256" key="1">
    <source>
        <dbReference type="ARBA" id="ARBA00000439"/>
    </source>
</evidence>
<dbReference type="PANTHER" id="PTHR32518">
    <property type="match status" value="1"/>
</dbReference>
<gene>
    <name evidence="12" type="ORF">ABID28_000211</name>
</gene>
<dbReference type="InterPro" id="IPR017853">
    <property type="entry name" value="GH"/>
</dbReference>
<accession>A0ABV2JFQ2</accession>
<sequence>MKKEFRLVPYGDTPYHTGLAIPVFSLRSENDFGVGQFSDLKALADITKASGLDIIQILPINDTNATQTFKDSSPYTATSVFALHPLYLDLTPFEKELDSDSLTTYQKEKAAFNQLEAVDYPNVIKRKLFYARKVFDKLKKSLAHDKNFKAFKEEKKSWLEAYACFNYYLKQYDSTDFTDWKEHAVYQDHFYKELQKNAEAKDFLDFQAFLQFVLHQQLLEATQYCHSIGVAIKGDIAIGVGLFSADAWQNPDLFNLDMQAGAPPDAFSTTGQNWALPTYNWTRMAEDGYAWWKARLNSMATYFDAYRLDHILGFFRIWEIPTYSVRGLLGHFTPARGYSVEELEQIGIPFRAWGGEKRFVEPFIKDWVIDRIFGRDQRDRIIQNYLNYVGYKNYELKEPFKDQKTIEALDIEEYIKDGLYQLTENVLLIKDHETDGYYHPRVSLTQTISYQELGYEFQEKFDWLHNDYFYYRNNHFWKEKALEKLPVLKNATDMLACGEDLGMVPATVPEVMAETQILKLAVERMPDDPSQFVHHLDHLDYLCVATPSSHDTSTLRQWWQEDFAFTQQYYNQVMHFFGEAPQEAGPEVIENIIYRHLNSNAMIVIFPLQDLFALNTEVSNPNQTIERINDPSNPKNSWDYRMHLSLEQLSEKADFIQQLHHMVTNSRRSSKG</sequence>
<dbReference type="InterPro" id="IPR003385">
    <property type="entry name" value="Glyco_hydro_77"/>
</dbReference>
<dbReference type="Gene3D" id="3.20.20.80">
    <property type="entry name" value="Glycosidases"/>
    <property type="match status" value="2"/>
</dbReference>
<evidence type="ECO:0000256" key="9">
    <source>
        <dbReference type="ARBA" id="ARBA00023277"/>
    </source>
</evidence>
<keyword evidence="8 12" id="KW-0808">Transferase</keyword>
<dbReference type="Pfam" id="PF02446">
    <property type="entry name" value="Glyco_hydro_77"/>
    <property type="match status" value="1"/>
</dbReference>
<evidence type="ECO:0000256" key="2">
    <source>
        <dbReference type="ARBA" id="ARBA00004496"/>
    </source>
</evidence>
<keyword evidence="7 12" id="KW-0328">Glycosyltransferase</keyword>
<protein>
    <recommendedName>
        <fullName evidence="5">4-alpha-glucanotransferase</fullName>
        <ecNumber evidence="4">2.4.1.25</ecNumber>
    </recommendedName>
    <alternativeName>
        <fullName evidence="10">Amylomaltase</fullName>
    </alternativeName>
    <alternativeName>
        <fullName evidence="11">Disproportionating enzyme</fullName>
    </alternativeName>
</protein>
<keyword evidence="9" id="KW-0119">Carbohydrate metabolism</keyword>
<dbReference type="Proteomes" id="UP001549037">
    <property type="component" value="Unassembled WGS sequence"/>
</dbReference>
<dbReference type="PANTHER" id="PTHR32518:SF3">
    <property type="entry name" value="4-ALPHA-GLUCANOTRANSFERASE"/>
    <property type="match status" value="1"/>
</dbReference>
<comment type="similarity">
    <text evidence="3">Belongs to the disproportionating enzyme family.</text>
</comment>